<reference evidence="2" key="1">
    <citation type="submission" date="2018-06" db="EMBL/GenBank/DDBJ databases">
        <authorList>
            <person name="Zhirakovskaya E."/>
        </authorList>
    </citation>
    <scope>NUCLEOTIDE SEQUENCE</scope>
</reference>
<dbReference type="EMBL" id="UOFM01000113">
    <property type="protein sequence ID" value="VAW74888.1"/>
    <property type="molecule type" value="Genomic_DNA"/>
</dbReference>
<proteinExistence type="predicted"/>
<name>A0A3B0Y2J0_9ZZZZ</name>
<protein>
    <submittedName>
        <fullName evidence="2">Uncharacterized protein</fullName>
    </submittedName>
</protein>
<accession>A0A3B0Y2J0</accession>
<organism evidence="2">
    <name type="scientific">hydrothermal vent metagenome</name>
    <dbReference type="NCBI Taxonomy" id="652676"/>
    <lineage>
        <taxon>unclassified sequences</taxon>
        <taxon>metagenomes</taxon>
        <taxon>ecological metagenomes</taxon>
    </lineage>
</organism>
<sequence length="813" mass="92458">MNVSATWIVHTGHCINRVGALLILMTGMACSVGNVQARIFGGFTLYGKVVDYECNGIDEVDKFGFQVDWDIPTILYGIVYYFSDRAKTYPDGTFRVAVKRRNRIALRISNDTLDRYHLVGRPSPIAGVYRQESGFRDYLLSKMNRKNPVLYYAEKISSARRDTRRIHQRAELLEEPSIINSPYNDSSWSGLSYRIKESLDGNHHWTLGLSVDKDEEGGLIEIESGVSSYSGKLPTTGYARQVTIDLDRAFDELDTVRKEYYFKRAGGQNYGLMVIEFSLNTPDGPAFNIYYDYISSATYKGIVKRPRLPKYSCGGALSVAPDGYYSNFPEYKQDSLRPDPGSYAKSLAEKAMPRYIMRSRIEENLTKELFDQVMAMRPTIPREYCRSIILRSNVTSEMLDELLKISAPDKNKPVGCSKDIELVTKNVKLSPATQKRLLKRALERNRATYSTVKWLAENPALTNELQNKMLKLHWTVVRRLAKNTGLDKDVQLKMAKRLNPPDPSFEPLISNAGLVEEAQLEIVEHIRGYPDKLMLLMENPAVTTETLDYIYEVVRANTRHEQKEFDVLDYIVAHPNVSEKTLRKLSNNEDGIISAAAKTRLDHGIVLYPAGYPELTAQQIKQRELLARRLTEKGVAERDRKLAERDRKLKERIEKNRTANIIVNKPDGIAPLLTGLSYGDNDADGIPDYADFKSTIHFRPLILRVPDKFKVKHTTLKVKYSASPPLGLKRLEGTDSEHDYYMPPGTARIWTKKSSQQRDPRPVDKGGDFVDSDSAYPLELFTINNTKKGRIFTLYIERVRGGDGFIDVEMEGQ</sequence>
<evidence type="ECO:0000256" key="1">
    <source>
        <dbReference type="SAM" id="MobiDB-lite"/>
    </source>
</evidence>
<evidence type="ECO:0000313" key="2">
    <source>
        <dbReference type="EMBL" id="VAW74888.1"/>
    </source>
</evidence>
<feature type="compositionally biased region" description="Basic and acidic residues" evidence="1">
    <location>
        <begin position="756"/>
        <end position="768"/>
    </location>
</feature>
<feature type="region of interest" description="Disordered" evidence="1">
    <location>
        <begin position="751"/>
        <end position="770"/>
    </location>
</feature>
<gene>
    <name evidence="2" type="ORF">MNBD_GAMMA14-2427</name>
</gene>
<dbReference type="AlphaFoldDB" id="A0A3B0Y2J0"/>